<dbReference type="Proteomes" id="UP000823775">
    <property type="component" value="Unassembled WGS sequence"/>
</dbReference>
<dbReference type="EMBL" id="JACEIK010009198">
    <property type="protein sequence ID" value="MCE3052085.1"/>
    <property type="molecule type" value="Genomic_DNA"/>
</dbReference>
<sequence length="204" mass="23221">MPQSSKAKKTTGLLYTDDEETIFATMGGVELSFDSFSLGKILNVPNEDIFTMKDKQARVNLWFLYNRVIAKAFNRGIATRFPCKISCVVPYCSCQRNQAAKLKKKLSIKEKSLALKAAKVDSSEEDEDSAYLTKRFQKHKVEYKDYARNNTVKGRRRDQIPEKFKRRATADYAVKKTLVALDEPSNKLDMPEGLEDASMIVVED</sequence>
<organism evidence="1 2">
    <name type="scientific">Datura stramonium</name>
    <name type="common">Jimsonweed</name>
    <name type="synonym">Common thornapple</name>
    <dbReference type="NCBI Taxonomy" id="4076"/>
    <lineage>
        <taxon>Eukaryota</taxon>
        <taxon>Viridiplantae</taxon>
        <taxon>Streptophyta</taxon>
        <taxon>Embryophyta</taxon>
        <taxon>Tracheophyta</taxon>
        <taxon>Spermatophyta</taxon>
        <taxon>Magnoliopsida</taxon>
        <taxon>eudicotyledons</taxon>
        <taxon>Gunneridae</taxon>
        <taxon>Pentapetalae</taxon>
        <taxon>asterids</taxon>
        <taxon>lamiids</taxon>
        <taxon>Solanales</taxon>
        <taxon>Solanaceae</taxon>
        <taxon>Solanoideae</taxon>
        <taxon>Datureae</taxon>
        <taxon>Datura</taxon>
    </lineage>
</organism>
<evidence type="ECO:0000313" key="2">
    <source>
        <dbReference type="Proteomes" id="UP000823775"/>
    </source>
</evidence>
<accession>A0ABS8WRE6</accession>
<comment type="caution">
    <text evidence="1">The sequence shown here is derived from an EMBL/GenBank/DDBJ whole genome shotgun (WGS) entry which is preliminary data.</text>
</comment>
<name>A0ABS8WRE6_DATST</name>
<keyword evidence="2" id="KW-1185">Reference proteome</keyword>
<evidence type="ECO:0000313" key="1">
    <source>
        <dbReference type="EMBL" id="MCE3052085.1"/>
    </source>
</evidence>
<reference evidence="1 2" key="1">
    <citation type="journal article" date="2021" name="BMC Genomics">
        <title>Datura genome reveals duplications of psychoactive alkaloid biosynthetic genes and high mutation rate following tissue culture.</title>
        <authorList>
            <person name="Rajewski A."/>
            <person name="Carter-House D."/>
            <person name="Stajich J."/>
            <person name="Litt A."/>
        </authorList>
    </citation>
    <scope>NUCLEOTIDE SEQUENCE [LARGE SCALE GENOMIC DNA]</scope>
    <source>
        <strain evidence="1">AR-01</strain>
    </source>
</reference>
<protein>
    <submittedName>
        <fullName evidence="1">Uncharacterized protein</fullName>
    </submittedName>
</protein>
<proteinExistence type="predicted"/>
<gene>
    <name evidence="1" type="ORF">HAX54_051530</name>
</gene>